<reference evidence="1" key="2">
    <citation type="journal article" date="2021" name="PeerJ">
        <title>Extensive microbial diversity within the chicken gut microbiome revealed by metagenomics and culture.</title>
        <authorList>
            <person name="Gilroy R."/>
            <person name="Ravi A."/>
            <person name="Getino M."/>
            <person name="Pursley I."/>
            <person name="Horton D.L."/>
            <person name="Alikhan N.F."/>
            <person name="Baker D."/>
            <person name="Gharbi K."/>
            <person name="Hall N."/>
            <person name="Watson M."/>
            <person name="Adriaenssens E.M."/>
            <person name="Foster-Nyarko E."/>
            <person name="Jarju S."/>
            <person name="Secka A."/>
            <person name="Antonio M."/>
            <person name="Oren A."/>
            <person name="Chaudhuri R.R."/>
            <person name="La Ragione R."/>
            <person name="Hildebrand F."/>
            <person name="Pallen M.J."/>
        </authorList>
    </citation>
    <scope>NUCLEOTIDE SEQUENCE</scope>
    <source>
        <strain evidence="1">6276</strain>
    </source>
</reference>
<organism evidence="1 2">
    <name type="scientific">Candidatus Scatousia excrementigallinarum</name>
    <dbReference type="NCBI Taxonomy" id="2840935"/>
    <lineage>
        <taxon>Bacteria</taxon>
        <taxon>Candidatus Scatousia</taxon>
    </lineage>
</organism>
<gene>
    <name evidence="1" type="ORF">IAC10_10125</name>
</gene>
<proteinExistence type="predicted"/>
<dbReference type="EMBL" id="DVIU01000201">
    <property type="protein sequence ID" value="HIS36966.1"/>
    <property type="molecule type" value="Genomic_DNA"/>
</dbReference>
<evidence type="ECO:0000313" key="2">
    <source>
        <dbReference type="Proteomes" id="UP000823928"/>
    </source>
</evidence>
<sequence length="123" mass="13977">MKTQRINYATPMAFGALKRDSSTMTKALFNIVSEYPAVKEFGKKYDATLSVSAFYSSKNPSRQQLALTFDDIKPKGFVEKIKQAFSKKVVNAIRVKTHATNEEDFLAEIANQHTDSIFRIYNK</sequence>
<name>A0A9D1JNF6_9BACT</name>
<dbReference type="AlphaFoldDB" id="A0A9D1JNF6"/>
<reference evidence="1" key="1">
    <citation type="submission" date="2020-10" db="EMBL/GenBank/DDBJ databases">
        <authorList>
            <person name="Gilroy R."/>
        </authorList>
    </citation>
    <scope>NUCLEOTIDE SEQUENCE</scope>
    <source>
        <strain evidence="1">6276</strain>
    </source>
</reference>
<accession>A0A9D1JNF6</accession>
<dbReference type="Proteomes" id="UP000823928">
    <property type="component" value="Unassembled WGS sequence"/>
</dbReference>
<evidence type="ECO:0000313" key="1">
    <source>
        <dbReference type="EMBL" id="HIS36966.1"/>
    </source>
</evidence>
<comment type="caution">
    <text evidence="1">The sequence shown here is derived from an EMBL/GenBank/DDBJ whole genome shotgun (WGS) entry which is preliminary data.</text>
</comment>
<protein>
    <submittedName>
        <fullName evidence="1">Uncharacterized protein</fullName>
    </submittedName>
</protein>